<dbReference type="Gene3D" id="1.10.630.10">
    <property type="entry name" value="Cytochrome P450"/>
    <property type="match status" value="1"/>
</dbReference>
<feature type="transmembrane region" description="Helical" evidence="9">
    <location>
        <begin position="235"/>
        <end position="255"/>
    </location>
</feature>
<organism evidence="10 11">
    <name type="scientific">Calocera viscosa (strain TUFC12733)</name>
    <dbReference type="NCBI Taxonomy" id="1330018"/>
    <lineage>
        <taxon>Eukaryota</taxon>
        <taxon>Fungi</taxon>
        <taxon>Dikarya</taxon>
        <taxon>Basidiomycota</taxon>
        <taxon>Agaricomycotina</taxon>
        <taxon>Dacrymycetes</taxon>
        <taxon>Dacrymycetales</taxon>
        <taxon>Dacrymycetaceae</taxon>
        <taxon>Calocera</taxon>
    </lineage>
</organism>
<evidence type="ECO:0000256" key="9">
    <source>
        <dbReference type="SAM" id="Phobius"/>
    </source>
</evidence>
<gene>
    <name evidence="10" type="ORF">CALVIDRAFT_529280</name>
</gene>
<feature type="transmembrane region" description="Helical" evidence="9">
    <location>
        <begin position="12"/>
        <end position="32"/>
    </location>
</feature>
<dbReference type="InterPro" id="IPR001128">
    <property type="entry name" value="Cyt_P450"/>
</dbReference>
<dbReference type="AlphaFoldDB" id="A0A167JQA7"/>
<evidence type="ECO:0000256" key="6">
    <source>
        <dbReference type="ARBA" id="ARBA00023004"/>
    </source>
</evidence>
<keyword evidence="8" id="KW-0479">Metal-binding</keyword>
<evidence type="ECO:0000256" key="5">
    <source>
        <dbReference type="ARBA" id="ARBA00023002"/>
    </source>
</evidence>
<dbReference type="EMBL" id="KV417299">
    <property type="protein sequence ID" value="KZO93799.1"/>
    <property type="molecule type" value="Genomic_DNA"/>
</dbReference>
<name>A0A167JQA7_CALVF</name>
<protein>
    <submittedName>
        <fullName evidence="10">Cytochrome P450</fullName>
    </submittedName>
</protein>
<dbReference type="PRINTS" id="PR00463">
    <property type="entry name" value="EP450I"/>
</dbReference>
<evidence type="ECO:0000256" key="3">
    <source>
        <dbReference type="ARBA" id="ARBA00010617"/>
    </source>
</evidence>
<keyword evidence="9" id="KW-0472">Membrane</keyword>
<proteinExistence type="inferred from homology"/>
<dbReference type="PANTHER" id="PTHR24305:SF166">
    <property type="entry name" value="CYTOCHROME P450 12A4, MITOCHONDRIAL-RELATED"/>
    <property type="match status" value="1"/>
</dbReference>
<evidence type="ECO:0000313" key="11">
    <source>
        <dbReference type="Proteomes" id="UP000076738"/>
    </source>
</evidence>
<dbReference type="Pfam" id="PF00067">
    <property type="entry name" value="p450"/>
    <property type="match status" value="1"/>
</dbReference>
<reference evidence="10 11" key="1">
    <citation type="journal article" date="2016" name="Mol. Biol. Evol.">
        <title>Comparative Genomics of Early-Diverging Mushroom-Forming Fungi Provides Insights into the Origins of Lignocellulose Decay Capabilities.</title>
        <authorList>
            <person name="Nagy L.G."/>
            <person name="Riley R."/>
            <person name="Tritt A."/>
            <person name="Adam C."/>
            <person name="Daum C."/>
            <person name="Floudas D."/>
            <person name="Sun H."/>
            <person name="Yadav J.S."/>
            <person name="Pangilinan J."/>
            <person name="Larsson K.H."/>
            <person name="Matsuura K."/>
            <person name="Barry K."/>
            <person name="Labutti K."/>
            <person name="Kuo R."/>
            <person name="Ohm R.A."/>
            <person name="Bhattacharya S.S."/>
            <person name="Shirouzu T."/>
            <person name="Yoshinaga Y."/>
            <person name="Martin F.M."/>
            <person name="Grigoriev I.V."/>
            <person name="Hibbett D.S."/>
        </authorList>
    </citation>
    <scope>NUCLEOTIDE SEQUENCE [LARGE SCALE GENOMIC DNA]</scope>
    <source>
        <strain evidence="10 11">TUFC12733</strain>
    </source>
</reference>
<feature type="binding site" description="axial binding residue" evidence="8">
    <location>
        <position position="474"/>
    </location>
    <ligand>
        <name>heme</name>
        <dbReference type="ChEBI" id="CHEBI:30413"/>
    </ligand>
    <ligandPart>
        <name>Fe</name>
        <dbReference type="ChEBI" id="CHEBI:18248"/>
    </ligandPart>
</feature>
<keyword evidence="6 8" id="KW-0408">Iron</keyword>
<dbReference type="SUPFAM" id="SSF48264">
    <property type="entry name" value="Cytochrome P450"/>
    <property type="match status" value="1"/>
</dbReference>
<comment type="similarity">
    <text evidence="3">Belongs to the cytochrome P450 family.</text>
</comment>
<dbReference type="PANTHER" id="PTHR24305">
    <property type="entry name" value="CYTOCHROME P450"/>
    <property type="match status" value="1"/>
</dbReference>
<evidence type="ECO:0000256" key="1">
    <source>
        <dbReference type="ARBA" id="ARBA00001971"/>
    </source>
</evidence>
<dbReference type="GO" id="GO:0005506">
    <property type="term" value="F:iron ion binding"/>
    <property type="evidence" value="ECO:0007669"/>
    <property type="project" value="InterPro"/>
</dbReference>
<keyword evidence="11" id="KW-1185">Reference proteome</keyword>
<dbReference type="GO" id="GO:0016705">
    <property type="term" value="F:oxidoreductase activity, acting on paired donors, with incorporation or reduction of molecular oxygen"/>
    <property type="evidence" value="ECO:0007669"/>
    <property type="project" value="InterPro"/>
</dbReference>
<accession>A0A167JQA7</accession>
<dbReference type="InterPro" id="IPR002401">
    <property type="entry name" value="Cyt_P450_E_grp-I"/>
</dbReference>
<evidence type="ECO:0000313" key="10">
    <source>
        <dbReference type="EMBL" id="KZO93799.1"/>
    </source>
</evidence>
<dbReference type="GO" id="GO:0004497">
    <property type="term" value="F:monooxygenase activity"/>
    <property type="evidence" value="ECO:0007669"/>
    <property type="project" value="UniProtKB-KW"/>
</dbReference>
<sequence length="534" mass="59380">MLSLPSFNSRDLMALSFCGGLLVIFALVGSIIRRSKATKLAGPRRTSWLWGYTRVLLAGVSGDYFEGWQKEFGDVYRLPSAVGGEETVFMDSRAISYIFNTNAYNFIRHQGGRNVIKRMVGGGILTAEGDSHRRHRKSMSPGFNVASIRFFTTIFLEATYKVRDRWLAMMVSEGTGKEFVLNVEHCIAENQTRLNAISFDSIGEAGFSHDFKCMEAKPPAIVNTFTSMGKNSGDLASIIAITLVQVLPWVAFLPLGRNVAFDQMQIGMSSIAKGFLKDRKAVTREVSDERRSLVASILKAENHSLTQEDVIAEINTLLLAGFETTSTSMAWCLHELSMNPRVQQKLRDEFAKFPEPTHEQLAAEMPYLNAVAQETLRTHPAVPQVPRQAIKDDSVPLQNPITTASGQVVDHIEVRAGQSVLIPIEAMNRSSLIWGPDSHEFKPERWLDGNLPKKVTDIQGFHHLLTFIDGPRNCIGKNFAVAEFKAAISVLIRNFSFAPLNDGSDVHRVLTLVQRVRTKGQDGLLLRVSKVEVD</sequence>
<keyword evidence="7" id="KW-0503">Monooxygenase</keyword>
<dbReference type="OrthoDB" id="1470350at2759"/>
<keyword evidence="9" id="KW-1133">Transmembrane helix</keyword>
<evidence type="ECO:0000256" key="7">
    <source>
        <dbReference type="ARBA" id="ARBA00023033"/>
    </source>
</evidence>
<comment type="cofactor">
    <cofactor evidence="1 8">
        <name>heme</name>
        <dbReference type="ChEBI" id="CHEBI:30413"/>
    </cofactor>
</comment>
<dbReference type="InterPro" id="IPR050121">
    <property type="entry name" value="Cytochrome_P450_monoxygenase"/>
</dbReference>
<dbReference type="GO" id="GO:0020037">
    <property type="term" value="F:heme binding"/>
    <property type="evidence" value="ECO:0007669"/>
    <property type="project" value="InterPro"/>
</dbReference>
<evidence type="ECO:0000256" key="8">
    <source>
        <dbReference type="PIRSR" id="PIRSR602401-1"/>
    </source>
</evidence>
<keyword evidence="4 8" id="KW-0349">Heme</keyword>
<dbReference type="InterPro" id="IPR036396">
    <property type="entry name" value="Cyt_P450_sf"/>
</dbReference>
<keyword evidence="9" id="KW-0812">Transmembrane</keyword>
<keyword evidence="5" id="KW-0560">Oxidoreductase</keyword>
<dbReference type="STRING" id="1330018.A0A167JQA7"/>
<comment type="pathway">
    <text evidence="2">Secondary metabolite biosynthesis.</text>
</comment>
<evidence type="ECO:0000256" key="4">
    <source>
        <dbReference type="ARBA" id="ARBA00022617"/>
    </source>
</evidence>
<dbReference type="Proteomes" id="UP000076738">
    <property type="component" value="Unassembled WGS sequence"/>
</dbReference>
<dbReference type="PRINTS" id="PR00385">
    <property type="entry name" value="P450"/>
</dbReference>
<evidence type="ECO:0000256" key="2">
    <source>
        <dbReference type="ARBA" id="ARBA00005179"/>
    </source>
</evidence>